<keyword evidence="4" id="KW-1185">Reference proteome</keyword>
<dbReference type="Proteomes" id="UP000468990">
    <property type="component" value="Unassembled WGS sequence"/>
</dbReference>
<dbReference type="EMBL" id="WKKG01000002">
    <property type="protein sequence ID" value="MRX67469.1"/>
    <property type="molecule type" value="Genomic_DNA"/>
</dbReference>
<organism evidence="2 3">
    <name type="scientific">Flavobacterium resistens</name>
    <dbReference type="NCBI Taxonomy" id="443612"/>
    <lineage>
        <taxon>Bacteria</taxon>
        <taxon>Pseudomonadati</taxon>
        <taxon>Bacteroidota</taxon>
        <taxon>Flavobacteriia</taxon>
        <taxon>Flavobacteriales</taxon>
        <taxon>Flavobacteriaceae</taxon>
        <taxon>Flavobacterium</taxon>
    </lineage>
</organism>
<sequence>MHIYKTNKTVSISKIILTSLLLLIGLNGMAQLEKEKDTTKLINVSYGSKGIELRTRDNKFLFQLQSRLQFRFSTPNDTDPLTYDDYSQEAKTTFKINRARLKVGGHAFHPWLKYYWEYELSQSNLLDFRLMVEKWEWLSFKAGQWKVEYTRERFISSGEQQTVDRSLINRPFTADRQMGVEIYGHLKGAGIADFNYWAAALTGTGRGNTANDDGNLMYFGRAQWNFLGRFLDFEGSDLEFHEKPTPIIAISGLTNRSPYTRFSQSGGGSLEGFENGAPGQYRVNQWNLESVFMYRGFSWQSELHTKDIIDKLNFDKTTTLRGYYVQAGYFFSNAFEWWPKKLEMAARHAGYRPDDSIKQNSQEETTIAFNWFFNGHKNKLTSEVSYFSFQDKTLPLEQGWRFRIQWDISL</sequence>
<protein>
    <submittedName>
        <fullName evidence="1 2">Porin</fullName>
    </submittedName>
</protein>
<dbReference type="Gene3D" id="2.40.160.10">
    <property type="entry name" value="Porin"/>
    <property type="match status" value="1"/>
</dbReference>
<dbReference type="InterPro" id="IPR010870">
    <property type="entry name" value="Porin_O/P"/>
</dbReference>
<dbReference type="OrthoDB" id="5442696at2"/>
<evidence type="ECO:0000313" key="2">
    <source>
        <dbReference type="EMBL" id="SMO47714.1"/>
    </source>
</evidence>
<evidence type="ECO:0000313" key="1">
    <source>
        <dbReference type="EMBL" id="MRX67469.1"/>
    </source>
</evidence>
<dbReference type="Proteomes" id="UP000317289">
    <property type="component" value="Unassembled WGS sequence"/>
</dbReference>
<dbReference type="Pfam" id="PF07396">
    <property type="entry name" value="Porin_O_P"/>
    <property type="match status" value="1"/>
</dbReference>
<evidence type="ECO:0000313" key="3">
    <source>
        <dbReference type="Proteomes" id="UP000317289"/>
    </source>
</evidence>
<reference evidence="1 4" key="2">
    <citation type="submission" date="2019-11" db="EMBL/GenBank/DDBJ databases">
        <title>Flavobacterium resistens genome.</title>
        <authorList>
            <person name="Wilson V.M."/>
            <person name="Newman J.D."/>
        </authorList>
    </citation>
    <scope>NUCLEOTIDE SEQUENCE [LARGE SCALE GENOMIC DNA]</scope>
    <source>
        <strain evidence="1 4">DSM 19382</strain>
    </source>
</reference>
<evidence type="ECO:0000313" key="4">
    <source>
        <dbReference type="Proteomes" id="UP000468990"/>
    </source>
</evidence>
<reference evidence="2 3" key="1">
    <citation type="submission" date="2017-05" db="EMBL/GenBank/DDBJ databases">
        <authorList>
            <person name="Varghese N."/>
            <person name="Submissions S."/>
        </authorList>
    </citation>
    <scope>NUCLEOTIDE SEQUENCE [LARGE SCALE GENOMIC DNA]</scope>
    <source>
        <strain evidence="2 3">DSM 19382</strain>
    </source>
</reference>
<gene>
    <name evidence="1" type="ORF">GJU42_05770</name>
    <name evidence="2" type="ORF">SAMN06265349_1011157</name>
</gene>
<accession>A0A521BKP3</accession>
<dbReference type="AlphaFoldDB" id="A0A521BKP3"/>
<name>A0A521BKP3_9FLAO</name>
<proteinExistence type="predicted"/>
<dbReference type="InterPro" id="IPR023614">
    <property type="entry name" value="Porin_dom_sf"/>
</dbReference>
<dbReference type="EMBL" id="FXTA01000001">
    <property type="protein sequence ID" value="SMO47714.1"/>
    <property type="molecule type" value="Genomic_DNA"/>
</dbReference>
<dbReference type="RefSeq" id="WP_142449739.1">
    <property type="nucleotide sequence ID" value="NZ_FXTA01000001.1"/>
</dbReference>